<dbReference type="GO" id="GO:0003676">
    <property type="term" value="F:nucleic acid binding"/>
    <property type="evidence" value="ECO:0007669"/>
    <property type="project" value="InterPro"/>
</dbReference>
<accession>V5BX42</accession>
<feature type="compositionally biased region" description="Low complexity" evidence="1">
    <location>
        <begin position="230"/>
        <end position="245"/>
    </location>
</feature>
<protein>
    <recommendedName>
        <fullName evidence="4">RNA-binding protein</fullName>
    </recommendedName>
</protein>
<reference evidence="2 3" key="1">
    <citation type="journal article" date="2014" name="Genome Announc.">
        <title>Trypanosoma cruzi Clone Dm28c Draft Genome Sequence.</title>
        <authorList>
            <person name="Grisard E.C."/>
            <person name="Teixeira S.M."/>
            <person name="de Almeida L.G."/>
            <person name="Stoco P.H."/>
            <person name="Gerber A.L."/>
            <person name="Talavera-Lopez C."/>
            <person name="Lima O.C."/>
            <person name="Andersson B."/>
            <person name="de Vasconcelos A.T."/>
        </authorList>
    </citation>
    <scope>NUCLEOTIDE SEQUENCE [LARGE SCALE GENOMIC DNA]</scope>
    <source>
        <strain evidence="2 3">Dm28c</strain>
    </source>
</reference>
<dbReference type="Proteomes" id="UP000017861">
    <property type="component" value="Unassembled WGS sequence"/>
</dbReference>
<dbReference type="VEuPathDB" id="TriTrypDB:TCDM_02118"/>
<evidence type="ECO:0000313" key="2">
    <source>
        <dbReference type="EMBL" id="ESS69093.1"/>
    </source>
</evidence>
<name>V5BX42_TRYCR</name>
<dbReference type="SUPFAM" id="SSF54928">
    <property type="entry name" value="RNA-binding domain, RBD"/>
    <property type="match status" value="1"/>
</dbReference>
<dbReference type="AlphaFoldDB" id="V5BX42"/>
<evidence type="ECO:0008006" key="4">
    <source>
        <dbReference type="Google" id="ProtNLM"/>
    </source>
</evidence>
<organism evidence="2 3">
    <name type="scientific">Trypanosoma cruzi Dm28c</name>
    <dbReference type="NCBI Taxonomy" id="1416333"/>
    <lineage>
        <taxon>Eukaryota</taxon>
        <taxon>Discoba</taxon>
        <taxon>Euglenozoa</taxon>
        <taxon>Kinetoplastea</taxon>
        <taxon>Metakinetoplastina</taxon>
        <taxon>Trypanosomatida</taxon>
        <taxon>Trypanosomatidae</taxon>
        <taxon>Trypanosoma</taxon>
        <taxon>Schizotrypanum</taxon>
    </lineage>
</organism>
<evidence type="ECO:0000313" key="3">
    <source>
        <dbReference type="Proteomes" id="UP000017861"/>
    </source>
</evidence>
<dbReference type="OrthoDB" id="251680at2759"/>
<sequence length="416" mass="45759">MDVSFFNFFSSCFFLCRRKCRYAKLLAKQQPEAMLTSQEVACQFIPAFFERLASNPAELAEMYGPNSSLTIVDFVYGTTEVRNEDVPRAVEQWAQILQGCELCVESYSAVPLYGGVSVYVTMFAESKTTRHYFQFVNILEAYGAGAYGSEAYFIRHQILIRPGSAETEQPEPEVTPDQEPKLEVSPEAVESSALLTSRSATDEERKEQQQQKKNTTVVGLQAAAVAAAATPDKTAAVESETAATVQRQQPPVPSKPKTWASLASAQPKGEQRQPLRVIIPENGVNADATEVHAPAKPTQTEQRHTSSSAGGAGATKPPAKFPRSPAVSIGDRLMFNIDYEVSDEEIKTAFGPLAANIVSLRNNSANGHVFLDFSDKEKVMDIIKANPPTVGARKTRVSIYRQRTRQQGENNENRTH</sequence>
<feature type="region of interest" description="Disordered" evidence="1">
    <location>
        <begin position="230"/>
        <end position="274"/>
    </location>
</feature>
<dbReference type="Gene3D" id="3.10.450.50">
    <property type="match status" value="1"/>
</dbReference>
<dbReference type="InterPro" id="IPR035979">
    <property type="entry name" value="RBD_domain_sf"/>
</dbReference>
<feature type="region of interest" description="Disordered" evidence="1">
    <location>
        <begin position="293"/>
        <end position="325"/>
    </location>
</feature>
<dbReference type="EMBL" id="AYLP01000014">
    <property type="protein sequence ID" value="ESS69093.1"/>
    <property type="molecule type" value="Genomic_DNA"/>
</dbReference>
<evidence type="ECO:0000256" key="1">
    <source>
        <dbReference type="SAM" id="MobiDB-lite"/>
    </source>
</evidence>
<dbReference type="InterPro" id="IPR032710">
    <property type="entry name" value="NTF2-like_dom_sf"/>
</dbReference>
<dbReference type="SUPFAM" id="SSF54427">
    <property type="entry name" value="NTF2-like"/>
    <property type="match status" value="1"/>
</dbReference>
<comment type="caution">
    <text evidence="2">The sequence shown here is derived from an EMBL/GenBank/DDBJ whole genome shotgun (WGS) entry which is preliminary data.</text>
</comment>
<feature type="region of interest" description="Disordered" evidence="1">
    <location>
        <begin position="164"/>
        <end position="216"/>
    </location>
</feature>
<feature type="compositionally biased region" description="Basic and acidic residues" evidence="1">
    <location>
        <begin position="200"/>
        <end position="210"/>
    </location>
</feature>
<gene>
    <name evidence="2" type="ORF">TCDM_02118</name>
</gene>
<proteinExistence type="predicted"/>